<dbReference type="AlphaFoldDB" id="A0AAV4XXR8"/>
<accession>A0AAV4XXR8</accession>
<keyword evidence="2 10" id="KW-0808">Transferase</keyword>
<keyword evidence="6 10" id="KW-0472">Membrane</keyword>
<feature type="transmembrane region" description="Helical" evidence="10">
    <location>
        <begin position="53"/>
        <end position="82"/>
    </location>
</feature>
<dbReference type="EC" id="2.3.1.225" evidence="10"/>
<comment type="catalytic activity">
    <reaction evidence="10">
        <text>L-cysteinyl-[protein] + hexadecanoyl-CoA = S-hexadecanoyl-L-cysteinyl-[protein] + CoA</text>
        <dbReference type="Rhea" id="RHEA:36683"/>
        <dbReference type="Rhea" id="RHEA-COMP:10131"/>
        <dbReference type="Rhea" id="RHEA-COMP:11032"/>
        <dbReference type="ChEBI" id="CHEBI:29950"/>
        <dbReference type="ChEBI" id="CHEBI:57287"/>
        <dbReference type="ChEBI" id="CHEBI:57379"/>
        <dbReference type="ChEBI" id="CHEBI:74151"/>
        <dbReference type="EC" id="2.3.1.225"/>
    </reaction>
</comment>
<dbReference type="GO" id="GO:0005783">
    <property type="term" value="C:endoplasmic reticulum"/>
    <property type="evidence" value="ECO:0007669"/>
    <property type="project" value="TreeGrafter"/>
</dbReference>
<evidence type="ECO:0000256" key="9">
    <source>
        <dbReference type="ARBA" id="ARBA00023315"/>
    </source>
</evidence>
<evidence type="ECO:0000313" key="13">
    <source>
        <dbReference type="Proteomes" id="UP001054945"/>
    </source>
</evidence>
<keyword evidence="9 10" id="KW-0012">Acyltransferase</keyword>
<dbReference type="InterPro" id="IPR039859">
    <property type="entry name" value="PFA4/ZDH16/20/ERF2-like"/>
</dbReference>
<dbReference type="Proteomes" id="UP001054945">
    <property type="component" value="Unassembled WGS sequence"/>
</dbReference>
<comment type="subcellular location">
    <subcellularLocation>
        <location evidence="1">Golgi apparatus</location>
        <location evidence="1">trans-Golgi network membrane</location>
        <topology evidence="1">Multi-pass membrane protein</topology>
    </subcellularLocation>
</comment>
<organism evidence="12 13">
    <name type="scientific">Caerostris extrusa</name>
    <name type="common">Bark spider</name>
    <name type="synonym">Caerostris bankana</name>
    <dbReference type="NCBI Taxonomy" id="172846"/>
    <lineage>
        <taxon>Eukaryota</taxon>
        <taxon>Metazoa</taxon>
        <taxon>Ecdysozoa</taxon>
        <taxon>Arthropoda</taxon>
        <taxon>Chelicerata</taxon>
        <taxon>Arachnida</taxon>
        <taxon>Araneae</taxon>
        <taxon>Araneomorphae</taxon>
        <taxon>Entelegynae</taxon>
        <taxon>Araneoidea</taxon>
        <taxon>Araneidae</taxon>
        <taxon>Caerostris</taxon>
    </lineage>
</organism>
<dbReference type="GO" id="GO:0019706">
    <property type="term" value="F:protein-cysteine S-palmitoyltransferase activity"/>
    <property type="evidence" value="ECO:0007669"/>
    <property type="project" value="UniProtKB-EC"/>
</dbReference>
<evidence type="ECO:0000256" key="10">
    <source>
        <dbReference type="RuleBase" id="RU079119"/>
    </source>
</evidence>
<keyword evidence="7" id="KW-0564">Palmitate</keyword>
<dbReference type="EMBL" id="BPLR01000942">
    <property type="protein sequence ID" value="GIY98640.1"/>
    <property type="molecule type" value="Genomic_DNA"/>
</dbReference>
<dbReference type="GO" id="GO:0005794">
    <property type="term" value="C:Golgi apparatus"/>
    <property type="evidence" value="ECO:0007669"/>
    <property type="project" value="UniProtKB-SubCell"/>
</dbReference>
<evidence type="ECO:0000259" key="11">
    <source>
        <dbReference type="Pfam" id="PF01529"/>
    </source>
</evidence>
<evidence type="ECO:0000256" key="2">
    <source>
        <dbReference type="ARBA" id="ARBA00022679"/>
    </source>
</evidence>
<evidence type="ECO:0000256" key="1">
    <source>
        <dbReference type="ARBA" id="ARBA00004166"/>
    </source>
</evidence>
<dbReference type="PANTHER" id="PTHR22883:SF475">
    <property type="entry name" value="PALMITOYLTRANSFERASE ZDHHC23"/>
    <property type="match status" value="1"/>
</dbReference>
<evidence type="ECO:0000256" key="7">
    <source>
        <dbReference type="ARBA" id="ARBA00023139"/>
    </source>
</evidence>
<comment type="similarity">
    <text evidence="10">Belongs to the DHHC palmitoyltransferase family.</text>
</comment>
<reference evidence="12 13" key="1">
    <citation type="submission" date="2021-06" db="EMBL/GenBank/DDBJ databases">
        <title>Caerostris extrusa draft genome.</title>
        <authorList>
            <person name="Kono N."/>
            <person name="Arakawa K."/>
        </authorList>
    </citation>
    <scope>NUCLEOTIDE SEQUENCE [LARGE SCALE GENOMIC DNA]</scope>
</reference>
<keyword evidence="8" id="KW-0449">Lipoprotein</keyword>
<evidence type="ECO:0000256" key="3">
    <source>
        <dbReference type="ARBA" id="ARBA00022692"/>
    </source>
</evidence>
<feature type="domain" description="Palmitoyltransferase DHHC" evidence="11">
    <location>
        <begin position="4"/>
        <end position="131"/>
    </location>
</feature>
<dbReference type="Pfam" id="PF01529">
    <property type="entry name" value="DHHC"/>
    <property type="match status" value="1"/>
</dbReference>
<protein>
    <recommendedName>
        <fullName evidence="10">Palmitoyltransferase</fullName>
        <ecNumber evidence="10">2.3.1.225</ecNumber>
    </recommendedName>
</protein>
<evidence type="ECO:0000256" key="4">
    <source>
        <dbReference type="ARBA" id="ARBA00022989"/>
    </source>
</evidence>
<evidence type="ECO:0000256" key="5">
    <source>
        <dbReference type="ARBA" id="ARBA00023034"/>
    </source>
</evidence>
<dbReference type="PANTHER" id="PTHR22883">
    <property type="entry name" value="ZINC FINGER DHHC DOMAIN CONTAINING PROTEIN"/>
    <property type="match status" value="1"/>
</dbReference>
<proteinExistence type="inferred from homology"/>
<comment type="domain">
    <text evidence="10">The DHHC domain is required for palmitoyltransferase activity.</text>
</comment>
<gene>
    <name evidence="12" type="primary">X975_02562</name>
    <name evidence="12" type="ORF">CEXT_693911</name>
</gene>
<keyword evidence="13" id="KW-1185">Reference proteome</keyword>
<dbReference type="GO" id="GO:0006612">
    <property type="term" value="P:protein targeting to membrane"/>
    <property type="evidence" value="ECO:0007669"/>
    <property type="project" value="TreeGrafter"/>
</dbReference>
<evidence type="ECO:0000256" key="8">
    <source>
        <dbReference type="ARBA" id="ARBA00023288"/>
    </source>
</evidence>
<dbReference type="InterPro" id="IPR001594">
    <property type="entry name" value="Palmitoyltrfase_DHHC"/>
</dbReference>
<keyword evidence="5" id="KW-0333">Golgi apparatus</keyword>
<keyword evidence="4 10" id="KW-1133">Transmembrane helix</keyword>
<keyword evidence="3 10" id="KW-0812">Transmembrane</keyword>
<dbReference type="PROSITE" id="PS50216">
    <property type="entry name" value="DHHC"/>
    <property type="match status" value="1"/>
</dbReference>
<evidence type="ECO:0000256" key="6">
    <source>
        <dbReference type="ARBA" id="ARBA00023136"/>
    </source>
</evidence>
<sequence>MKKVRCELCACVQPARTYHCDLCGVCVHKRDHHSIWLDTCIGSKNQKYFMGALVALLFCCFYSSNLTLTTICHPTLMGGLLLVPDDCSDVFGDIHIAICFVSSVYTLMIAALGIFLLFQQLWLVSHNTTYKSGNKDKWAFTAKVVSGILWNSSVVPHEQWYLLKESQFVYICKLLFFSSVVYL</sequence>
<comment type="caution">
    <text evidence="12">The sequence shown here is derived from an EMBL/GenBank/DDBJ whole genome shotgun (WGS) entry which is preliminary data.</text>
</comment>
<feature type="transmembrane region" description="Helical" evidence="10">
    <location>
        <begin position="94"/>
        <end position="118"/>
    </location>
</feature>
<name>A0AAV4XXR8_CAEEX</name>
<evidence type="ECO:0000313" key="12">
    <source>
        <dbReference type="EMBL" id="GIY98640.1"/>
    </source>
</evidence>